<gene>
    <name evidence="2" type="ORF">KSP39_PZI017975</name>
</gene>
<comment type="caution">
    <text evidence="2">The sequence shown here is derived from an EMBL/GenBank/DDBJ whole genome shotgun (WGS) entry which is preliminary data.</text>
</comment>
<dbReference type="Proteomes" id="UP001418222">
    <property type="component" value="Unassembled WGS sequence"/>
</dbReference>
<evidence type="ECO:0000256" key="1">
    <source>
        <dbReference type="SAM" id="Phobius"/>
    </source>
</evidence>
<keyword evidence="1" id="KW-0812">Transmembrane</keyword>
<keyword evidence="1" id="KW-1133">Transmembrane helix</keyword>
<keyword evidence="1" id="KW-0472">Membrane</keyword>
<dbReference type="EMBL" id="JBBWWQ010000015">
    <property type="protein sequence ID" value="KAK8928259.1"/>
    <property type="molecule type" value="Genomic_DNA"/>
</dbReference>
<keyword evidence="3" id="KW-1185">Reference proteome</keyword>
<accession>A0AAP0FZI6</accession>
<reference evidence="2 3" key="1">
    <citation type="journal article" date="2022" name="Nat. Plants">
        <title>Genomes of leafy and leafless Platanthera orchids illuminate the evolution of mycoheterotrophy.</title>
        <authorList>
            <person name="Li M.H."/>
            <person name="Liu K.W."/>
            <person name="Li Z."/>
            <person name="Lu H.C."/>
            <person name="Ye Q.L."/>
            <person name="Zhang D."/>
            <person name="Wang J.Y."/>
            <person name="Li Y.F."/>
            <person name="Zhong Z.M."/>
            <person name="Liu X."/>
            <person name="Yu X."/>
            <person name="Liu D.K."/>
            <person name="Tu X.D."/>
            <person name="Liu B."/>
            <person name="Hao Y."/>
            <person name="Liao X.Y."/>
            <person name="Jiang Y.T."/>
            <person name="Sun W.H."/>
            <person name="Chen J."/>
            <person name="Chen Y.Q."/>
            <person name="Ai Y."/>
            <person name="Zhai J.W."/>
            <person name="Wu S.S."/>
            <person name="Zhou Z."/>
            <person name="Hsiao Y.Y."/>
            <person name="Wu W.L."/>
            <person name="Chen Y.Y."/>
            <person name="Lin Y.F."/>
            <person name="Hsu J.L."/>
            <person name="Li C.Y."/>
            <person name="Wang Z.W."/>
            <person name="Zhao X."/>
            <person name="Zhong W.Y."/>
            <person name="Ma X.K."/>
            <person name="Ma L."/>
            <person name="Huang J."/>
            <person name="Chen G.Z."/>
            <person name="Huang M.Z."/>
            <person name="Huang L."/>
            <person name="Peng D.H."/>
            <person name="Luo Y.B."/>
            <person name="Zou S.Q."/>
            <person name="Chen S.P."/>
            <person name="Lan S."/>
            <person name="Tsai W.C."/>
            <person name="Van de Peer Y."/>
            <person name="Liu Z.J."/>
        </authorList>
    </citation>
    <scope>NUCLEOTIDE SEQUENCE [LARGE SCALE GENOMIC DNA]</scope>
    <source>
        <strain evidence="2">Lor287</strain>
    </source>
</reference>
<protein>
    <recommendedName>
        <fullName evidence="4">Transmembrane protein</fullName>
    </recommendedName>
</protein>
<feature type="transmembrane region" description="Helical" evidence="1">
    <location>
        <begin position="20"/>
        <end position="45"/>
    </location>
</feature>
<evidence type="ECO:0000313" key="2">
    <source>
        <dbReference type="EMBL" id="KAK8928259.1"/>
    </source>
</evidence>
<dbReference type="AlphaFoldDB" id="A0AAP0FZI6"/>
<proteinExistence type="predicted"/>
<name>A0AAP0FZI6_9ASPA</name>
<sequence>MFIVKTDRDREKEIDPGSLVFHKIFLTCNFIFFLDSSMLLLHQYFSPLLLYSSSLYSSFFRR</sequence>
<organism evidence="2 3">
    <name type="scientific">Platanthera zijinensis</name>
    <dbReference type="NCBI Taxonomy" id="2320716"/>
    <lineage>
        <taxon>Eukaryota</taxon>
        <taxon>Viridiplantae</taxon>
        <taxon>Streptophyta</taxon>
        <taxon>Embryophyta</taxon>
        <taxon>Tracheophyta</taxon>
        <taxon>Spermatophyta</taxon>
        <taxon>Magnoliopsida</taxon>
        <taxon>Liliopsida</taxon>
        <taxon>Asparagales</taxon>
        <taxon>Orchidaceae</taxon>
        <taxon>Orchidoideae</taxon>
        <taxon>Orchideae</taxon>
        <taxon>Orchidinae</taxon>
        <taxon>Platanthera</taxon>
    </lineage>
</organism>
<evidence type="ECO:0008006" key="4">
    <source>
        <dbReference type="Google" id="ProtNLM"/>
    </source>
</evidence>
<evidence type="ECO:0000313" key="3">
    <source>
        <dbReference type="Proteomes" id="UP001418222"/>
    </source>
</evidence>